<proteinExistence type="predicted"/>
<sequence>MKRRVEEIKEMGERALKEGGSSHSNLTSLIEDMRNQVSKTLQGISMMNLDILIPNVALYQKAMISSQLKRYS</sequence>
<dbReference type="AlphaFoldDB" id="A0AAP0LCP1"/>
<comment type="caution">
    <text evidence="1">The sequence shown here is derived from an EMBL/GenBank/DDBJ whole genome shotgun (WGS) entry which is preliminary data.</text>
</comment>
<reference evidence="1 2" key="1">
    <citation type="submission" date="2024-01" db="EMBL/GenBank/DDBJ databases">
        <title>Genome assemblies of Stephania.</title>
        <authorList>
            <person name="Yang L."/>
        </authorList>
    </citation>
    <scope>NUCLEOTIDE SEQUENCE [LARGE SCALE GENOMIC DNA]</scope>
    <source>
        <strain evidence="1">YNDBR</strain>
        <tissue evidence="1">Leaf</tissue>
    </source>
</reference>
<protein>
    <submittedName>
        <fullName evidence="1">Uncharacterized protein</fullName>
    </submittedName>
</protein>
<organism evidence="1 2">
    <name type="scientific">Stephania yunnanensis</name>
    <dbReference type="NCBI Taxonomy" id="152371"/>
    <lineage>
        <taxon>Eukaryota</taxon>
        <taxon>Viridiplantae</taxon>
        <taxon>Streptophyta</taxon>
        <taxon>Embryophyta</taxon>
        <taxon>Tracheophyta</taxon>
        <taxon>Spermatophyta</taxon>
        <taxon>Magnoliopsida</taxon>
        <taxon>Ranunculales</taxon>
        <taxon>Menispermaceae</taxon>
        <taxon>Menispermoideae</taxon>
        <taxon>Cissampelideae</taxon>
        <taxon>Stephania</taxon>
    </lineage>
</organism>
<dbReference type="Proteomes" id="UP001420932">
    <property type="component" value="Unassembled WGS sequence"/>
</dbReference>
<name>A0AAP0LCP1_9MAGN</name>
<gene>
    <name evidence="1" type="ORF">Syun_000681</name>
</gene>
<dbReference type="EMBL" id="JBBNAF010000001">
    <property type="protein sequence ID" value="KAK9168541.1"/>
    <property type="molecule type" value="Genomic_DNA"/>
</dbReference>
<evidence type="ECO:0000313" key="1">
    <source>
        <dbReference type="EMBL" id="KAK9168541.1"/>
    </source>
</evidence>
<evidence type="ECO:0000313" key="2">
    <source>
        <dbReference type="Proteomes" id="UP001420932"/>
    </source>
</evidence>
<keyword evidence="2" id="KW-1185">Reference proteome</keyword>
<accession>A0AAP0LCP1</accession>